<dbReference type="Proteomes" id="UP000663880">
    <property type="component" value="Unassembled WGS sequence"/>
</dbReference>
<keyword evidence="3" id="KW-1185">Reference proteome</keyword>
<proteinExistence type="predicted"/>
<sequence>MEHARPPGELAVEGGPAARANAWRKCRKQFEVFIIASGVSKRQRTQPKREEPVDEILPSTSGSGQRDEPLYDIGPHSSLIPQTDVYCQNFEFSGFIPLVNETYEKMRAVDPRLHDRLPLSMYTHAMATHLNLEILEVARKAGQNVLNLRTDAREILPDYQVVPQAIADYISHVAEVITQDGKEVRLNRPSQAIPQGPIMQNHIEISPSGTFGALNAENHNLYECYISPYVTSARITASQQRNQEYGPLPEELIPGNLVPNRNLLGFEDIDINTHGAAARLDGIVFPNDNTLEGRYRYSPLLHTRVYTILAEMKDRFKMLELRREQNPQGLNLQDRIKRRVTAVNLAFVESIGPVNDADIPLFLKTADVHSFGAQGSAVSNQANIETLHRRRVTQARGLCCLTEAGNAPGGWVATCNSNFNMAGIFGPVLHADYPQLRESHFSSRGPAGNRTNALTNFIDRNYYKVNR</sequence>
<dbReference type="EMBL" id="CAJOBZ010000070">
    <property type="protein sequence ID" value="CAF4947713.1"/>
    <property type="molecule type" value="Genomic_DNA"/>
</dbReference>
<protein>
    <submittedName>
        <fullName evidence="2">Uncharacterized protein</fullName>
    </submittedName>
</protein>
<evidence type="ECO:0000313" key="2">
    <source>
        <dbReference type="EMBL" id="CAF4947713.1"/>
    </source>
</evidence>
<gene>
    <name evidence="2" type="ORF">PMACD_LOCUS15352</name>
</gene>
<comment type="caution">
    <text evidence="2">The sequence shown here is derived from an EMBL/GenBank/DDBJ whole genome shotgun (WGS) entry which is preliminary data.</text>
</comment>
<organism evidence="2 3">
    <name type="scientific">Pieris macdunnoughi</name>
    <dbReference type="NCBI Taxonomy" id="345717"/>
    <lineage>
        <taxon>Eukaryota</taxon>
        <taxon>Metazoa</taxon>
        <taxon>Ecdysozoa</taxon>
        <taxon>Arthropoda</taxon>
        <taxon>Hexapoda</taxon>
        <taxon>Insecta</taxon>
        <taxon>Pterygota</taxon>
        <taxon>Neoptera</taxon>
        <taxon>Endopterygota</taxon>
        <taxon>Lepidoptera</taxon>
        <taxon>Glossata</taxon>
        <taxon>Ditrysia</taxon>
        <taxon>Papilionoidea</taxon>
        <taxon>Pieridae</taxon>
        <taxon>Pierinae</taxon>
        <taxon>Pieris</taxon>
    </lineage>
</organism>
<reference evidence="2" key="1">
    <citation type="submission" date="2021-02" db="EMBL/GenBank/DDBJ databases">
        <authorList>
            <person name="Steward A R."/>
        </authorList>
    </citation>
    <scope>NUCLEOTIDE SEQUENCE</scope>
</reference>
<dbReference type="OrthoDB" id="6920300at2759"/>
<evidence type="ECO:0000256" key="1">
    <source>
        <dbReference type="SAM" id="MobiDB-lite"/>
    </source>
</evidence>
<evidence type="ECO:0000313" key="3">
    <source>
        <dbReference type="Proteomes" id="UP000663880"/>
    </source>
</evidence>
<dbReference type="AlphaFoldDB" id="A0A821XPJ4"/>
<accession>A0A821XPJ4</accession>
<name>A0A821XPJ4_9NEOP</name>
<feature type="region of interest" description="Disordered" evidence="1">
    <location>
        <begin position="41"/>
        <end position="67"/>
    </location>
</feature>